<dbReference type="EMBL" id="AJYQ02000090">
    <property type="protein sequence ID" value="OEE34493.1"/>
    <property type="molecule type" value="Genomic_DNA"/>
</dbReference>
<proteinExistence type="predicted"/>
<gene>
    <name evidence="2" type="ORF">A1QO_07705</name>
</gene>
<dbReference type="PANTHER" id="PTHR43685">
    <property type="entry name" value="GLYCOSYLTRANSFERASE"/>
    <property type="match status" value="1"/>
</dbReference>
<organism evidence="2 3">
    <name type="scientific">Vibrio genomosp. F10 str. ZF-129</name>
    <dbReference type="NCBI Taxonomy" id="1187848"/>
    <lineage>
        <taxon>Bacteria</taxon>
        <taxon>Pseudomonadati</taxon>
        <taxon>Pseudomonadota</taxon>
        <taxon>Gammaproteobacteria</taxon>
        <taxon>Vibrionales</taxon>
        <taxon>Vibrionaceae</taxon>
        <taxon>Vibrio</taxon>
    </lineage>
</organism>
<dbReference type="SUPFAM" id="SSF53448">
    <property type="entry name" value="Nucleotide-diphospho-sugar transferases"/>
    <property type="match status" value="1"/>
</dbReference>
<dbReference type="Pfam" id="PF00535">
    <property type="entry name" value="Glycos_transf_2"/>
    <property type="match status" value="1"/>
</dbReference>
<evidence type="ECO:0000313" key="2">
    <source>
        <dbReference type="EMBL" id="OEE34493.1"/>
    </source>
</evidence>
<name>A0A1E5BGC8_9VIBR</name>
<dbReference type="InterPro" id="IPR050834">
    <property type="entry name" value="Glycosyltransf_2"/>
</dbReference>
<evidence type="ECO:0000313" key="3">
    <source>
        <dbReference type="Proteomes" id="UP000094741"/>
    </source>
</evidence>
<feature type="domain" description="Glycosyltransferase 2-like" evidence="1">
    <location>
        <begin position="5"/>
        <end position="142"/>
    </location>
</feature>
<dbReference type="InterPro" id="IPR029044">
    <property type="entry name" value="Nucleotide-diphossugar_trans"/>
</dbReference>
<evidence type="ECO:0000259" key="1">
    <source>
        <dbReference type="Pfam" id="PF00535"/>
    </source>
</evidence>
<dbReference type="Proteomes" id="UP000094741">
    <property type="component" value="Unassembled WGS sequence"/>
</dbReference>
<dbReference type="STRING" id="1187848.A1QO_07705"/>
<dbReference type="RefSeq" id="WP_017033206.1">
    <property type="nucleotide sequence ID" value="NZ_AJYQ02000090.1"/>
</dbReference>
<reference evidence="2 3" key="1">
    <citation type="journal article" date="2012" name="Science">
        <title>Ecological populations of bacteria act as socially cohesive units of antibiotic production and resistance.</title>
        <authorList>
            <person name="Cordero O.X."/>
            <person name="Wildschutte H."/>
            <person name="Kirkup B."/>
            <person name="Proehl S."/>
            <person name="Ngo L."/>
            <person name="Hussain F."/>
            <person name="Le Roux F."/>
            <person name="Mincer T."/>
            <person name="Polz M.F."/>
        </authorList>
    </citation>
    <scope>NUCLEOTIDE SEQUENCE [LARGE SCALE GENOMIC DNA]</scope>
    <source>
        <strain evidence="2 3">ZF-129</strain>
    </source>
</reference>
<accession>A0A1E5BGC8</accession>
<dbReference type="eggNOG" id="COG1215">
    <property type="taxonomic scope" value="Bacteria"/>
</dbReference>
<dbReference type="PANTHER" id="PTHR43685:SF2">
    <property type="entry name" value="GLYCOSYLTRANSFERASE 2-LIKE DOMAIN-CONTAINING PROTEIN"/>
    <property type="match status" value="1"/>
</dbReference>
<dbReference type="InterPro" id="IPR001173">
    <property type="entry name" value="Glyco_trans_2-like"/>
</dbReference>
<comment type="caution">
    <text evidence="2">The sequence shown here is derived from an EMBL/GenBank/DDBJ whole genome shotgun (WGS) entry which is preliminary data.</text>
</comment>
<sequence>MNIDICICTYRRESLKQTLMSIQELKLDPEWNLRIIIADNDITPTAQSLVLDFSEHSPLSLHYLHAPKQNISIARNACLEHSQNGWVAFVDDDEIVSEDWLIELFKTVENNGAEVVLGPVKANYPTSLNQSWMSKGRFHDTEPTFNEQTICSGYTCNVLINRANPVIAALRFDLQFGRTGGEDTMFFEAIKDAQIPLYFSPNAWVYEPVPSSRSNFQWLITRRFRFGQTHARLLLHTNSTLSYRAKHSVLALGKATACFAMAVANLFDQIKWRKWAIRGSLHIGVISRLIAQKDVELYGN</sequence>
<dbReference type="CDD" id="cd00761">
    <property type="entry name" value="Glyco_tranf_GTA_type"/>
    <property type="match status" value="1"/>
</dbReference>
<dbReference type="Gene3D" id="3.90.550.10">
    <property type="entry name" value="Spore Coat Polysaccharide Biosynthesis Protein SpsA, Chain A"/>
    <property type="match status" value="1"/>
</dbReference>
<dbReference type="AlphaFoldDB" id="A0A1E5BGC8"/>
<protein>
    <recommendedName>
        <fullName evidence="1">Glycosyltransferase 2-like domain-containing protein</fullName>
    </recommendedName>
</protein>
<dbReference type="OrthoDB" id="6116224at2"/>